<dbReference type="PANTHER" id="PTHR33651:SF3">
    <property type="entry name" value="PHAGE PROTEIN"/>
    <property type="match status" value="1"/>
</dbReference>
<dbReference type="PANTHER" id="PTHR33651">
    <property type="entry name" value="PROTEIN CBG06246"/>
    <property type="match status" value="1"/>
</dbReference>
<accession>A0A914CW54</accession>
<dbReference type="WBParaSite" id="ACRNAN_scaffold15459.g12156.t1">
    <property type="protein sequence ID" value="ACRNAN_scaffold15459.g12156.t1"/>
    <property type="gene ID" value="ACRNAN_scaffold15459.g12156"/>
</dbReference>
<evidence type="ECO:0000313" key="2">
    <source>
        <dbReference type="WBParaSite" id="ACRNAN_scaffold15459.g12156.t1"/>
    </source>
</evidence>
<dbReference type="Proteomes" id="UP000887540">
    <property type="component" value="Unplaced"/>
</dbReference>
<organism evidence="1 2">
    <name type="scientific">Acrobeloides nanus</name>
    <dbReference type="NCBI Taxonomy" id="290746"/>
    <lineage>
        <taxon>Eukaryota</taxon>
        <taxon>Metazoa</taxon>
        <taxon>Ecdysozoa</taxon>
        <taxon>Nematoda</taxon>
        <taxon>Chromadorea</taxon>
        <taxon>Rhabditida</taxon>
        <taxon>Tylenchina</taxon>
        <taxon>Cephalobomorpha</taxon>
        <taxon>Cephaloboidea</taxon>
        <taxon>Cephalobidae</taxon>
        <taxon>Acrobeloides</taxon>
    </lineage>
</organism>
<proteinExistence type="predicted"/>
<sequence>MQILKDQKFFDCYPVIQQAADRIEADIREYLGGFRETIETAARYYFFDLKKDRPASSTFKICFQDKPTGVHSGRLCTVIDHDGESNFYIKTNYGGPTKSNSKSRMAPNLREVFGYSLLQLIGIGPESHFICPPPGTATRTIFIATKAIPDFDRNRMDKLTSKTENIKTILLEIHILCSILCITDVHQDNCGQFNMKPMIIDFAIPWRDDYRVNVRQIICEKTPPPADILVNGVENKDLKKVADECSSEERINIAKTALKKWNLMEAIEKAKTRTNEVKEHMRLQGIEIQRTDDFAKYIEEVKYNCSFL</sequence>
<name>A0A914CW54_9BILA</name>
<dbReference type="AlphaFoldDB" id="A0A914CW54"/>
<reference evidence="2" key="1">
    <citation type="submission" date="2022-11" db="UniProtKB">
        <authorList>
            <consortium name="WormBaseParasite"/>
        </authorList>
    </citation>
    <scope>IDENTIFICATION</scope>
</reference>
<protein>
    <submittedName>
        <fullName evidence="2">Uncharacterized protein</fullName>
    </submittedName>
</protein>
<evidence type="ECO:0000313" key="1">
    <source>
        <dbReference type="Proteomes" id="UP000887540"/>
    </source>
</evidence>
<keyword evidence="1" id="KW-1185">Reference proteome</keyword>